<reference evidence="2" key="1">
    <citation type="submission" date="2022-11" db="UniProtKB">
        <authorList>
            <consortium name="WormBaseParasite"/>
        </authorList>
    </citation>
    <scope>IDENTIFICATION</scope>
</reference>
<dbReference type="Proteomes" id="UP000887578">
    <property type="component" value="Unplaced"/>
</dbReference>
<sequence>MRFLDFTSLDKEYFHYYGFITKQSFTKFSNNLWLTYLLAIDNANSMFYSKLMSKIVRCEIRTLSIHGSENLKFEDFVFLTESGEVKYLDLKNTKVVKSDNSVVPIEEIFGQVLKVTYIVLDPCHVTKDTMKVLLSQKRENKFTDFRLENIDKLLDAKMLIDFINVC</sequence>
<organism evidence="1 2">
    <name type="scientific">Panagrolaimus davidi</name>
    <dbReference type="NCBI Taxonomy" id="227884"/>
    <lineage>
        <taxon>Eukaryota</taxon>
        <taxon>Metazoa</taxon>
        <taxon>Ecdysozoa</taxon>
        <taxon>Nematoda</taxon>
        <taxon>Chromadorea</taxon>
        <taxon>Rhabditida</taxon>
        <taxon>Tylenchina</taxon>
        <taxon>Panagrolaimomorpha</taxon>
        <taxon>Panagrolaimoidea</taxon>
        <taxon>Panagrolaimidae</taxon>
        <taxon>Panagrolaimus</taxon>
    </lineage>
</organism>
<name>A0A914PWV2_9BILA</name>
<dbReference type="AlphaFoldDB" id="A0A914PWV2"/>
<accession>A0A914PWV2</accession>
<proteinExistence type="predicted"/>
<keyword evidence="1" id="KW-1185">Reference proteome</keyword>
<dbReference type="WBParaSite" id="PDA_v2.g23264.t1">
    <property type="protein sequence ID" value="PDA_v2.g23264.t1"/>
    <property type="gene ID" value="PDA_v2.g23264"/>
</dbReference>
<evidence type="ECO:0000313" key="1">
    <source>
        <dbReference type="Proteomes" id="UP000887578"/>
    </source>
</evidence>
<protein>
    <submittedName>
        <fullName evidence="2">Uncharacterized protein</fullName>
    </submittedName>
</protein>
<evidence type="ECO:0000313" key="2">
    <source>
        <dbReference type="WBParaSite" id="PDA_v2.g23264.t1"/>
    </source>
</evidence>